<dbReference type="STRING" id="288992.SAMN04488522_102318"/>
<dbReference type="GO" id="GO:0071555">
    <property type="term" value="P:cell wall organization"/>
    <property type="evidence" value="ECO:0007669"/>
    <property type="project" value="TreeGrafter"/>
</dbReference>
<evidence type="ECO:0000256" key="8">
    <source>
        <dbReference type="SAM" id="Phobius"/>
    </source>
</evidence>
<evidence type="ECO:0000256" key="3">
    <source>
        <dbReference type="ARBA" id="ARBA00022679"/>
    </source>
</evidence>
<protein>
    <submittedName>
        <fullName evidence="9">UDP-N-acetylmuramyl pentapeptide phosphotransferase/UDP-N-acetylglucosamine-1-phosphate transferase</fullName>
    </submittedName>
</protein>
<accession>A0A1M4ZGM8</accession>
<feature type="transmembrane region" description="Helical" evidence="8">
    <location>
        <begin position="209"/>
        <end position="229"/>
    </location>
</feature>
<feature type="transmembrane region" description="Helical" evidence="8">
    <location>
        <begin position="317"/>
        <end position="338"/>
    </location>
</feature>
<organism evidence="9 10">
    <name type="scientific">Pedobacter caeni</name>
    <dbReference type="NCBI Taxonomy" id="288992"/>
    <lineage>
        <taxon>Bacteria</taxon>
        <taxon>Pseudomonadati</taxon>
        <taxon>Bacteroidota</taxon>
        <taxon>Sphingobacteriia</taxon>
        <taxon>Sphingobacteriales</taxon>
        <taxon>Sphingobacteriaceae</taxon>
        <taxon>Pedobacter</taxon>
    </lineage>
</organism>
<feature type="transmembrane region" description="Helical" evidence="8">
    <location>
        <begin position="156"/>
        <end position="174"/>
    </location>
</feature>
<keyword evidence="5 8" id="KW-1133">Transmembrane helix</keyword>
<feature type="binding site" evidence="7">
    <location>
        <position position="208"/>
    </location>
    <ligand>
        <name>Mg(2+)</name>
        <dbReference type="ChEBI" id="CHEBI:18420"/>
    </ligand>
</feature>
<dbReference type="GO" id="GO:0046872">
    <property type="term" value="F:metal ion binding"/>
    <property type="evidence" value="ECO:0007669"/>
    <property type="project" value="UniProtKB-KW"/>
</dbReference>
<comment type="subcellular location">
    <subcellularLocation>
        <location evidence="1">Cell membrane</location>
        <topology evidence="1">Multi-pass membrane protein</topology>
    </subcellularLocation>
</comment>
<feature type="transmembrane region" description="Helical" evidence="8">
    <location>
        <begin position="241"/>
        <end position="266"/>
    </location>
</feature>
<evidence type="ECO:0000256" key="5">
    <source>
        <dbReference type="ARBA" id="ARBA00022989"/>
    </source>
</evidence>
<evidence type="ECO:0000256" key="2">
    <source>
        <dbReference type="ARBA" id="ARBA00022475"/>
    </source>
</evidence>
<dbReference type="InterPro" id="IPR000715">
    <property type="entry name" value="Glycosyl_transferase_4"/>
</dbReference>
<dbReference type="InterPro" id="IPR018480">
    <property type="entry name" value="PNAcMuramoyl-5peptid_Trfase_CS"/>
</dbReference>
<dbReference type="OrthoDB" id="9783652at2"/>
<feature type="transmembrane region" description="Helical" evidence="8">
    <location>
        <begin position="101"/>
        <end position="117"/>
    </location>
</feature>
<proteinExistence type="predicted"/>
<evidence type="ECO:0000256" key="7">
    <source>
        <dbReference type="PIRSR" id="PIRSR600715-1"/>
    </source>
</evidence>
<evidence type="ECO:0000256" key="1">
    <source>
        <dbReference type="ARBA" id="ARBA00004651"/>
    </source>
</evidence>
<gene>
    <name evidence="9" type="ORF">SAMN04488522_102318</name>
</gene>
<evidence type="ECO:0000313" key="9">
    <source>
        <dbReference type="EMBL" id="SHF17108.1"/>
    </source>
</evidence>
<keyword evidence="10" id="KW-1185">Reference proteome</keyword>
<feature type="transmembrane region" description="Helical" evidence="8">
    <location>
        <begin position="6"/>
        <end position="28"/>
    </location>
</feature>
<dbReference type="GO" id="GO:0005886">
    <property type="term" value="C:plasma membrane"/>
    <property type="evidence" value="ECO:0007669"/>
    <property type="project" value="UniProtKB-SubCell"/>
</dbReference>
<feature type="transmembrane region" description="Helical" evidence="8">
    <location>
        <begin position="292"/>
        <end position="311"/>
    </location>
</feature>
<dbReference type="PROSITE" id="PS01348">
    <property type="entry name" value="MRAY_2"/>
    <property type="match status" value="1"/>
</dbReference>
<dbReference type="AlphaFoldDB" id="A0A1M4ZGM8"/>
<feature type="transmembrane region" description="Helical" evidence="8">
    <location>
        <begin position="129"/>
        <end position="149"/>
    </location>
</feature>
<evidence type="ECO:0000256" key="4">
    <source>
        <dbReference type="ARBA" id="ARBA00022692"/>
    </source>
</evidence>
<feature type="binding site" evidence="7">
    <location>
        <position position="148"/>
    </location>
    <ligand>
        <name>Mg(2+)</name>
        <dbReference type="ChEBI" id="CHEBI:18420"/>
    </ligand>
</feature>
<dbReference type="GO" id="GO:0016780">
    <property type="term" value="F:phosphotransferase activity, for other substituted phosphate groups"/>
    <property type="evidence" value="ECO:0007669"/>
    <property type="project" value="InterPro"/>
</dbReference>
<name>A0A1M4ZGM8_9SPHI</name>
<dbReference type="GO" id="GO:0009103">
    <property type="term" value="P:lipopolysaccharide biosynthetic process"/>
    <property type="evidence" value="ECO:0007669"/>
    <property type="project" value="TreeGrafter"/>
</dbReference>
<evidence type="ECO:0000313" key="10">
    <source>
        <dbReference type="Proteomes" id="UP000184287"/>
    </source>
</evidence>
<evidence type="ECO:0000256" key="6">
    <source>
        <dbReference type="ARBA" id="ARBA00023136"/>
    </source>
</evidence>
<keyword evidence="4 8" id="KW-0812">Transmembrane</keyword>
<keyword evidence="2" id="KW-1003">Cell membrane</keyword>
<keyword evidence="7" id="KW-0479">Metal-binding</keyword>
<dbReference type="PANTHER" id="PTHR22926">
    <property type="entry name" value="PHOSPHO-N-ACETYLMURAMOYL-PENTAPEPTIDE-TRANSFERASE"/>
    <property type="match status" value="1"/>
</dbReference>
<dbReference type="Proteomes" id="UP000184287">
    <property type="component" value="Unassembled WGS sequence"/>
</dbReference>
<feature type="transmembrane region" description="Helical" evidence="8">
    <location>
        <begin position="180"/>
        <end position="197"/>
    </location>
</feature>
<dbReference type="Pfam" id="PF00953">
    <property type="entry name" value="Glycos_transf_4"/>
    <property type="match status" value="1"/>
</dbReference>
<feature type="transmembrane region" description="Helical" evidence="8">
    <location>
        <begin position="73"/>
        <end position="89"/>
    </location>
</feature>
<sequence>MECIGYFIFSFLLVVLLLPVVIRLSALLGLFDELDAYRKKHEQQISRLGGIAIFTGVFIPVLLFLGLKADLKMLFFLASCFLLFMLGLSDDVCGISPLLKFFVQLLCAVTLVLYGGHNEPVMVDLDPGFRPDLAFLVFFLVLLMNVFNLIDGLDGLAATLGVFVNLFFGVILFIGQDHTYAAIAFTLSGSLAGFLLYNFSPARIFMGDAMAMVTGLISGLMALRFMKLLNSGGIVLLTADAAMAIAISVLIVPVFDGLRVFLIRLLHRKPPFKGDRNHVHHRLKLLGYTDRQVVLCLFAFNVSMLGLTLLLRHLGSFTLIFLLFLICILSNGLLTFLIRKMADKKYRLRDVLLRDTLNIRGS</sequence>
<keyword evidence="6 8" id="KW-0472">Membrane</keyword>
<reference evidence="10" key="1">
    <citation type="submission" date="2016-11" db="EMBL/GenBank/DDBJ databases">
        <authorList>
            <person name="Varghese N."/>
            <person name="Submissions S."/>
        </authorList>
    </citation>
    <scope>NUCLEOTIDE SEQUENCE [LARGE SCALE GENOMIC DNA]</scope>
    <source>
        <strain evidence="10">DSM 16990</strain>
    </source>
</reference>
<dbReference type="RefSeq" id="WP_159441079.1">
    <property type="nucleotide sequence ID" value="NZ_FQUQ01000002.1"/>
</dbReference>
<keyword evidence="7" id="KW-0460">Magnesium</keyword>
<keyword evidence="3 9" id="KW-0808">Transferase</keyword>
<comment type="cofactor">
    <cofactor evidence="7">
        <name>Mg(2+)</name>
        <dbReference type="ChEBI" id="CHEBI:18420"/>
    </cofactor>
</comment>
<feature type="transmembrane region" description="Helical" evidence="8">
    <location>
        <begin position="48"/>
        <end position="67"/>
    </location>
</feature>
<dbReference type="EMBL" id="FQUQ01000002">
    <property type="protein sequence ID" value="SHF17108.1"/>
    <property type="molecule type" value="Genomic_DNA"/>
</dbReference>
<dbReference type="PANTHER" id="PTHR22926:SF3">
    <property type="entry name" value="UNDECAPRENYL-PHOSPHATE ALPHA-N-ACETYLGLUCOSAMINYL 1-PHOSPHATE TRANSFERASE"/>
    <property type="match status" value="1"/>
</dbReference>
<dbReference type="CDD" id="cd06853">
    <property type="entry name" value="GT_WecA_like"/>
    <property type="match status" value="1"/>
</dbReference>
<dbReference type="GO" id="GO:0044038">
    <property type="term" value="P:cell wall macromolecule biosynthetic process"/>
    <property type="evidence" value="ECO:0007669"/>
    <property type="project" value="TreeGrafter"/>
</dbReference>